<dbReference type="Gene3D" id="3.50.50.60">
    <property type="entry name" value="FAD/NAD(P)-binding domain"/>
    <property type="match status" value="1"/>
</dbReference>
<gene>
    <name evidence="2" type="ORF">RFB13_24230</name>
</gene>
<name>A0ABY9PNB3_SERFO</name>
<protein>
    <submittedName>
        <fullName evidence="2">FAD-dependent oxidoreductase</fullName>
    </submittedName>
</protein>
<feature type="domain" description="Amine oxidase" evidence="1">
    <location>
        <begin position="10"/>
        <end position="285"/>
    </location>
</feature>
<accession>A0ABY9PNB3</accession>
<dbReference type="Pfam" id="PF01593">
    <property type="entry name" value="Amino_oxidase"/>
    <property type="match status" value="1"/>
</dbReference>
<evidence type="ECO:0000313" key="3">
    <source>
        <dbReference type="Proteomes" id="UP001235341"/>
    </source>
</evidence>
<dbReference type="RefSeq" id="WP_253081878.1">
    <property type="nucleotide sequence ID" value="NZ_CP133586.1"/>
</dbReference>
<dbReference type="InterPro" id="IPR036188">
    <property type="entry name" value="FAD/NAD-bd_sf"/>
</dbReference>
<organism evidence="2 3">
    <name type="scientific">Serratia fonticola</name>
    <dbReference type="NCBI Taxonomy" id="47917"/>
    <lineage>
        <taxon>Bacteria</taxon>
        <taxon>Pseudomonadati</taxon>
        <taxon>Pseudomonadota</taxon>
        <taxon>Gammaproteobacteria</taxon>
        <taxon>Enterobacterales</taxon>
        <taxon>Yersiniaceae</taxon>
        <taxon>Serratia</taxon>
    </lineage>
</organism>
<proteinExistence type="predicted"/>
<dbReference type="PANTHER" id="PTHR42923:SF17">
    <property type="entry name" value="AMINE OXIDASE DOMAIN-CONTAINING PROTEIN"/>
    <property type="match status" value="1"/>
</dbReference>
<dbReference type="EMBL" id="CP133586">
    <property type="protein sequence ID" value="WMT14263.1"/>
    <property type="molecule type" value="Genomic_DNA"/>
</dbReference>
<dbReference type="PANTHER" id="PTHR42923">
    <property type="entry name" value="PROTOPORPHYRINOGEN OXIDASE"/>
    <property type="match status" value="1"/>
</dbReference>
<evidence type="ECO:0000313" key="2">
    <source>
        <dbReference type="EMBL" id="WMT14263.1"/>
    </source>
</evidence>
<dbReference type="InterPro" id="IPR050464">
    <property type="entry name" value="Zeta_carotene_desat/Oxidored"/>
</dbReference>
<dbReference type="SUPFAM" id="SSF51905">
    <property type="entry name" value="FAD/NAD(P)-binding domain"/>
    <property type="match status" value="1"/>
</dbReference>
<dbReference type="Proteomes" id="UP001235341">
    <property type="component" value="Chromosome"/>
</dbReference>
<dbReference type="Gene3D" id="3.30.70.1990">
    <property type="match status" value="1"/>
</dbReference>
<dbReference type="Gene3D" id="1.10.405.20">
    <property type="match status" value="1"/>
</dbReference>
<reference evidence="2 3" key="1">
    <citation type="submission" date="2023-08" db="EMBL/GenBank/DDBJ databases">
        <title>Complete Genome and Methylome dissection of Serratia fonticola NEB369.</title>
        <authorList>
            <person name="Fomenkov A."/>
            <person name="Roberts R.D."/>
        </authorList>
    </citation>
    <scope>NUCLEOTIDE SEQUENCE [LARGE SCALE GENOMIC DNA]</scope>
    <source>
        <strain evidence="2 3">NEB369</strain>
    </source>
</reference>
<dbReference type="InterPro" id="IPR002937">
    <property type="entry name" value="Amino_oxidase"/>
</dbReference>
<keyword evidence="3" id="KW-1185">Reference proteome</keyword>
<sequence length="419" mass="47429">MKIAIIGSGIAGLTCAWRLAGHHQVTLFEAEPTMGGHTATVDVTTPQGTYAIDTGFIVYNDRTYPRFMGLLSELGISGQKTQMSFSVHNPQSGLEYNGHTLTSLFAQRRNLVNPAFWGLLREIVRFNRLAKEALAGDVNENATLETFLEQHGFSAFFARHYILPMGAAIWSSSLQEMRRFPLPLFLRFFEHHGLLDVTHRPQWYVVRGGSREYVRAILTQLGDRLTLHLNAPVQQVIRHNGGVEIQLAQSSHTFDQVIFACHSSQALAMLAHPTPAESEVLGDIGWQHNEVVLHSDPRWLPVRERAWASWNYRLSERDQASACVTYNMNILQGLPEGSPLFCVTLNPETPVDERYVWKRFVYEHPMFNPKSWRAQSRRGEINGHQRSWFCGAYWYNGFHEDGVRSALDVVKGIAAGENL</sequence>
<evidence type="ECO:0000259" key="1">
    <source>
        <dbReference type="Pfam" id="PF01593"/>
    </source>
</evidence>